<dbReference type="FunFam" id="3.10.450.40:FF:000016">
    <property type="entry name" value="Predicted protein"/>
    <property type="match status" value="1"/>
</dbReference>
<reference evidence="2" key="1">
    <citation type="submission" date="2022-08" db="EMBL/GenBank/DDBJ databases">
        <authorList>
            <person name="Gutierrez-Valencia J."/>
        </authorList>
    </citation>
    <scope>NUCLEOTIDE SEQUENCE</scope>
</reference>
<dbReference type="PANTHER" id="PTHR33415">
    <property type="entry name" value="PROTEIN EMBRYO DEFECTIVE 514"/>
    <property type="match status" value="1"/>
</dbReference>
<dbReference type="Proteomes" id="UP001154282">
    <property type="component" value="Unassembled WGS sequence"/>
</dbReference>
<evidence type="ECO:0000256" key="1">
    <source>
        <dbReference type="SAM" id="MobiDB-lite"/>
    </source>
</evidence>
<dbReference type="EMBL" id="CAMGYJ010000006">
    <property type="protein sequence ID" value="CAI0430947.1"/>
    <property type="molecule type" value="Genomic_DNA"/>
</dbReference>
<gene>
    <name evidence="2" type="ORF">LITE_LOCUS22840</name>
</gene>
<proteinExistence type="predicted"/>
<dbReference type="PANTHER" id="PTHR33415:SF12">
    <property type="entry name" value="PROTEIN EMBRYO DEFECTIVE 514"/>
    <property type="match status" value="1"/>
</dbReference>
<dbReference type="GO" id="GO:0005634">
    <property type="term" value="C:nucleus"/>
    <property type="evidence" value="ECO:0007669"/>
    <property type="project" value="TreeGrafter"/>
</dbReference>
<keyword evidence="3" id="KW-1185">Reference proteome</keyword>
<comment type="caution">
    <text evidence="2">The sequence shown here is derived from an EMBL/GenBank/DDBJ whole genome shotgun (WGS) entry which is preliminary data.</text>
</comment>
<dbReference type="GO" id="GO:0009658">
    <property type="term" value="P:chloroplast organization"/>
    <property type="evidence" value="ECO:0007669"/>
    <property type="project" value="TreeGrafter"/>
</dbReference>
<feature type="region of interest" description="Disordered" evidence="1">
    <location>
        <begin position="85"/>
        <end position="141"/>
    </location>
</feature>
<dbReference type="InterPro" id="IPR044673">
    <property type="entry name" value="DCL-like"/>
</dbReference>
<dbReference type="GO" id="GO:0017126">
    <property type="term" value="P:nucleologenesis"/>
    <property type="evidence" value="ECO:0007669"/>
    <property type="project" value="TreeGrafter"/>
</dbReference>
<dbReference type="Gene3D" id="3.10.450.40">
    <property type="match status" value="1"/>
</dbReference>
<feature type="compositionally biased region" description="Basic and acidic residues" evidence="1">
    <location>
        <begin position="94"/>
        <end position="121"/>
    </location>
</feature>
<feature type="compositionally biased region" description="Gly residues" evidence="1">
    <location>
        <begin position="250"/>
        <end position="270"/>
    </location>
</feature>
<dbReference type="GO" id="GO:0009507">
    <property type="term" value="C:chloroplast"/>
    <property type="evidence" value="ECO:0007669"/>
    <property type="project" value="TreeGrafter"/>
</dbReference>
<sequence length="284" mass="30879">MKKEKKPSLAPPLPHFHHLIEKPSQTLTRSTTSTVFFYQTIFFQLRTVTVQKVAPFSSLLFSIMAEVTAAEAAVSNPEPVVSAGADMEISESNEGGKRAREVQEGANGDDTKKQKVEKSAEGENEGSAAAGEEEKVGGESSEEVVVSLGPKKFGTATQMFDYFFKLLHAWPSNLDLNKYEHLVLMELLKKGHQESEEKIGSGVRSFQIRGHPMWKSQCFFLVREDDSVEDFSFRKCVDNILPLPEELKGHGGGGGKGHGGKGGGGGGGRGGRGRGRGRGRGKKW</sequence>
<evidence type="ECO:0000313" key="3">
    <source>
        <dbReference type="Proteomes" id="UP001154282"/>
    </source>
</evidence>
<protein>
    <submittedName>
        <fullName evidence="2">Uncharacterized protein</fullName>
    </submittedName>
</protein>
<accession>A0AAV0L8X6</accession>
<feature type="region of interest" description="Disordered" evidence="1">
    <location>
        <begin position="247"/>
        <end position="284"/>
    </location>
</feature>
<organism evidence="2 3">
    <name type="scientific">Linum tenue</name>
    <dbReference type="NCBI Taxonomy" id="586396"/>
    <lineage>
        <taxon>Eukaryota</taxon>
        <taxon>Viridiplantae</taxon>
        <taxon>Streptophyta</taxon>
        <taxon>Embryophyta</taxon>
        <taxon>Tracheophyta</taxon>
        <taxon>Spermatophyta</taxon>
        <taxon>Magnoliopsida</taxon>
        <taxon>eudicotyledons</taxon>
        <taxon>Gunneridae</taxon>
        <taxon>Pentapetalae</taxon>
        <taxon>rosids</taxon>
        <taxon>fabids</taxon>
        <taxon>Malpighiales</taxon>
        <taxon>Linaceae</taxon>
        <taxon>Linum</taxon>
    </lineage>
</organism>
<evidence type="ECO:0000313" key="2">
    <source>
        <dbReference type="EMBL" id="CAI0430947.1"/>
    </source>
</evidence>
<dbReference type="Pfam" id="PF11523">
    <property type="entry name" value="DUF3223"/>
    <property type="match status" value="1"/>
</dbReference>
<name>A0AAV0L8X6_9ROSI</name>
<dbReference type="GO" id="GO:1901259">
    <property type="term" value="P:chloroplast rRNA processing"/>
    <property type="evidence" value="ECO:0007669"/>
    <property type="project" value="TreeGrafter"/>
</dbReference>
<dbReference type="AlphaFoldDB" id="A0AAV0L8X6"/>
<feature type="compositionally biased region" description="Basic residues" evidence="1">
    <location>
        <begin position="271"/>
        <end position="284"/>
    </location>
</feature>